<dbReference type="Proteomes" id="UP000593572">
    <property type="component" value="Unassembled WGS sequence"/>
</dbReference>
<organism evidence="1 2">
    <name type="scientific">Gossypium lobatum</name>
    <dbReference type="NCBI Taxonomy" id="34289"/>
    <lineage>
        <taxon>Eukaryota</taxon>
        <taxon>Viridiplantae</taxon>
        <taxon>Streptophyta</taxon>
        <taxon>Embryophyta</taxon>
        <taxon>Tracheophyta</taxon>
        <taxon>Spermatophyta</taxon>
        <taxon>Magnoliopsida</taxon>
        <taxon>eudicotyledons</taxon>
        <taxon>Gunneridae</taxon>
        <taxon>Pentapetalae</taxon>
        <taxon>rosids</taxon>
        <taxon>malvids</taxon>
        <taxon>Malvales</taxon>
        <taxon>Malvaceae</taxon>
        <taxon>Malvoideae</taxon>
        <taxon>Gossypium</taxon>
    </lineage>
</organism>
<dbReference type="EMBL" id="JABEZX010000005">
    <property type="protein sequence ID" value="MBA0555650.1"/>
    <property type="molecule type" value="Genomic_DNA"/>
</dbReference>
<evidence type="ECO:0000313" key="2">
    <source>
        <dbReference type="Proteomes" id="UP000593572"/>
    </source>
</evidence>
<comment type="caution">
    <text evidence="1">The sequence shown here is derived from an EMBL/GenBank/DDBJ whole genome shotgun (WGS) entry which is preliminary data.</text>
</comment>
<sequence length="19" mass="2053">MDEPSDSTDPTMDGNEQAI</sequence>
<accession>A0A7J8LTG2</accession>
<keyword evidence="2" id="KW-1185">Reference proteome</keyword>
<dbReference type="AlphaFoldDB" id="A0A7J8LTG2"/>
<name>A0A7J8LTG2_9ROSI</name>
<proteinExistence type="predicted"/>
<protein>
    <submittedName>
        <fullName evidence="1">Uncharacterized protein</fullName>
    </submittedName>
</protein>
<reference evidence="1 2" key="1">
    <citation type="journal article" date="2019" name="Genome Biol. Evol.">
        <title>Insights into the evolution of the New World diploid cottons (Gossypium, subgenus Houzingenia) based on genome sequencing.</title>
        <authorList>
            <person name="Grover C.E."/>
            <person name="Arick M.A. 2nd"/>
            <person name="Thrash A."/>
            <person name="Conover J.L."/>
            <person name="Sanders W.S."/>
            <person name="Peterson D.G."/>
            <person name="Frelichowski J.E."/>
            <person name="Scheffler J.A."/>
            <person name="Scheffler B.E."/>
            <person name="Wendel J.F."/>
        </authorList>
    </citation>
    <scope>NUCLEOTIDE SEQUENCE [LARGE SCALE GENOMIC DNA]</scope>
    <source>
        <strain evidence="1">157</strain>
        <tissue evidence="1">Leaf</tissue>
    </source>
</reference>
<evidence type="ECO:0000313" key="1">
    <source>
        <dbReference type="EMBL" id="MBA0555650.1"/>
    </source>
</evidence>
<gene>
    <name evidence="1" type="ORF">Golob_025813</name>
</gene>